<evidence type="ECO:0000256" key="1">
    <source>
        <dbReference type="ARBA" id="ARBA00022962"/>
    </source>
</evidence>
<dbReference type="Proteomes" id="UP001607151">
    <property type="component" value="Unassembled WGS sequence"/>
</dbReference>
<organism evidence="3 4">
    <name type="scientific">Vibrio rumoiensis</name>
    <dbReference type="NCBI Taxonomy" id="76258"/>
    <lineage>
        <taxon>Bacteria</taxon>
        <taxon>Pseudomonadati</taxon>
        <taxon>Pseudomonadota</taxon>
        <taxon>Gammaproteobacteria</taxon>
        <taxon>Vibrionales</taxon>
        <taxon>Vibrionaceae</taxon>
        <taxon>Vibrio</taxon>
    </lineage>
</organism>
<dbReference type="GO" id="GO:0016757">
    <property type="term" value="F:glycosyltransferase activity"/>
    <property type="evidence" value="ECO:0007669"/>
    <property type="project" value="UniProtKB-KW"/>
</dbReference>
<keyword evidence="1 3" id="KW-0315">Glutamine amidotransferase</keyword>
<protein>
    <submittedName>
        <fullName evidence="3">Class II glutamine amidotransferase</fullName>
        <ecNumber evidence="3">2.4.2.-</ecNumber>
    </submittedName>
</protein>
<proteinExistence type="predicted"/>
<sequence>MCELLGMSANVPTDICFSFTGLIQRGGKTGPHRDGWGITFYEGKGCRNFKDPKPSCHSKIAELVQSYPIKSCAVISHIRQANRGEVNLENTHPFTRELWGKNWTFAHNGQLSDYQGLDTGRHRPIGETDSELSFCWILKQLEDRYPEPPHSDRMTEVFQFIAQCCDELKKLGVFNMLLSDGEYVMMYCTNNLHWITRRAPFGKATLIDEEVSIDFQEETTPNDVVSVIATQPLTDNERWHKMKPSEYGVFHFGELILDNSLDLIDEPFAPKSIVPSS</sequence>
<dbReference type="Pfam" id="PF13230">
    <property type="entry name" value="GATase_4"/>
    <property type="match status" value="1"/>
</dbReference>
<dbReference type="InterPro" id="IPR029055">
    <property type="entry name" value="Ntn_hydrolases_N"/>
</dbReference>
<dbReference type="PROSITE" id="PS51278">
    <property type="entry name" value="GATASE_TYPE_2"/>
    <property type="match status" value="1"/>
</dbReference>
<dbReference type="RefSeq" id="WP_089140603.1">
    <property type="nucleotide sequence ID" value="NZ_AP018685.1"/>
</dbReference>
<dbReference type="InterPro" id="IPR017932">
    <property type="entry name" value="GATase_2_dom"/>
</dbReference>
<feature type="domain" description="Glutamine amidotransferase type-2" evidence="2">
    <location>
        <begin position="2"/>
        <end position="277"/>
    </location>
</feature>
<evidence type="ECO:0000313" key="4">
    <source>
        <dbReference type="Proteomes" id="UP001607151"/>
    </source>
</evidence>
<accession>A0ABW7ISW9</accession>
<dbReference type="EC" id="2.4.2.-" evidence="3"/>
<dbReference type="CDD" id="cd01908">
    <property type="entry name" value="YafJ"/>
    <property type="match status" value="1"/>
</dbReference>
<dbReference type="InterPro" id="IPR026869">
    <property type="entry name" value="EgtC-like"/>
</dbReference>
<evidence type="ECO:0000259" key="2">
    <source>
        <dbReference type="PROSITE" id="PS51278"/>
    </source>
</evidence>
<keyword evidence="3" id="KW-0808">Transferase</keyword>
<gene>
    <name evidence="3" type="ORF">ACGRQ9_04400</name>
</gene>
<comment type="caution">
    <text evidence="3">The sequence shown here is derived from an EMBL/GenBank/DDBJ whole genome shotgun (WGS) entry which is preliminary data.</text>
</comment>
<name>A0ABW7ISW9_9VIBR</name>
<evidence type="ECO:0000313" key="3">
    <source>
        <dbReference type="EMBL" id="MFH0264739.1"/>
    </source>
</evidence>
<keyword evidence="3" id="KW-0328">Glycosyltransferase</keyword>
<dbReference type="Gene3D" id="3.60.20.10">
    <property type="entry name" value="Glutamine Phosphoribosylpyrophosphate, subunit 1, domain 1"/>
    <property type="match status" value="1"/>
</dbReference>
<keyword evidence="4" id="KW-1185">Reference proteome</keyword>
<reference evidence="3 4" key="1">
    <citation type="submission" date="2024-10" db="EMBL/GenBank/DDBJ databases">
        <authorList>
            <person name="Yibar A."/>
            <person name="Saticioglu I.B."/>
            <person name="Duman M."/>
            <person name="Ajmi N."/>
            <person name="Gurler F."/>
            <person name="Ay H."/>
            <person name="Onuk E."/>
            <person name="Guler S."/>
            <person name="Romalde J.L."/>
        </authorList>
    </citation>
    <scope>NUCLEOTIDE SEQUENCE [LARGE SCALE GENOMIC DNA]</scope>
    <source>
        <strain evidence="3 4">14-MA-B</strain>
    </source>
</reference>
<dbReference type="SUPFAM" id="SSF56235">
    <property type="entry name" value="N-terminal nucleophile aminohydrolases (Ntn hydrolases)"/>
    <property type="match status" value="1"/>
</dbReference>
<dbReference type="PANTHER" id="PTHR42824:SF1">
    <property type="entry name" value="GLUTAMINE AMIDOTRANSFERASE YAFJ-RELATED"/>
    <property type="match status" value="1"/>
</dbReference>
<dbReference type="EMBL" id="JBIHSN010000002">
    <property type="protein sequence ID" value="MFH0264739.1"/>
    <property type="molecule type" value="Genomic_DNA"/>
</dbReference>
<dbReference type="PANTHER" id="PTHR42824">
    <property type="entry name" value="GLUTAMINE AMIDOTRANSFERASE"/>
    <property type="match status" value="1"/>
</dbReference>